<evidence type="ECO:0000313" key="4">
    <source>
        <dbReference type="Proteomes" id="UP000218332"/>
    </source>
</evidence>
<keyword evidence="4" id="KW-1185">Reference proteome</keyword>
<protein>
    <submittedName>
        <fullName evidence="3">Aldo/keto reductase</fullName>
    </submittedName>
</protein>
<feature type="domain" description="NADP-dependent oxidoreductase" evidence="2">
    <location>
        <begin position="51"/>
        <end position="294"/>
    </location>
</feature>
<dbReference type="InterPro" id="IPR006311">
    <property type="entry name" value="TAT_signal"/>
</dbReference>
<dbReference type="SUPFAM" id="SSF51430">
    <property type="entry name" value="NAD(P)-linked oxidoreductase"/>
    <property type="match status" value="1"/>
</dbReference>
<dbReference type="Proteomes" id="UP000218332">
    <property type="component" value="Unassembled WGS sequence"/>
</dbReference>
<organism evidence="3 4">
    <name type="scientific">Tamilnaduibacter salinus</name>
    <dbReference type="NCBI Taxonomy" id="1484056"/>
    <lineage>
        <taxon>Bacteria</taxon>
        <taxon>Pseudomonadati</taxon>
        <taxon>Pseudomonadota</taxon>
        <taxon>Gammaproteobacteria</taxon>
        <taxon>Pseudomonadales</taxon>
        <taxon>Marinobacteraceae</taxon>
        <taxon>Tamilnaduibacter</taxon>
    </lineage>
</organism>
<dbReference type="Gene3D" id="3.20.20.100">
    <property type="entry name" value="NADP-dependent oxidoreductase domain"/>
    <property type="match status" value="1"/>
</dbReference>
<evidence type="ECO:0000256" key="1">
    <source>
        <dbReference type="SAM" id="SignalP"/>
    </source>
</evidence>
<comment type="caution">
    <text evidence="3">The sequence shown here is derived from an EMBL/GenBank/DDBJ whole genome shotgun (WGS) entry which is preliminary data.</text>
</comment>
<dbReference type="PANTHER" id="PTHR43312">
    <property type="entry name" value="D-THREO-ALDOSE 1-DEHYDROGENASE"/>
    <property type="match status" value="1"/>
</dbReference>
<dbReference type="InterPro" id="IPR036812">
    <property type="entry name" value="NAD(P)_OxRdtase_dom_sf"/>
</dbReference>
<dbReference type="InterPro" id="IPR053135">
    <property type="entry name" value="AKR2_Oxidoreductase"/>
</dbReference>
<dbReference type="PROSITE" id="PS51318">
    <property type="entry name" value="TAT"/>
    <property type="match status" value="1"/>
</dbReference>
<dbReference type="EMBL" id="NMPM01000048">
    <property type="protein sequence ID" value="PAV25829.1"/>
    <property type="molecule type" value="Genomic_DNA"/>
</dbReference>
<dbReference type="RefSeq" id="WP_095611174.1">
    <property type="nucleotide sequence ID" value="NZ_NMPM01000048.1"/>
</dbReference>
<evidence type="ECO:0000259" key="2">
    <source>
        <dbReference type="Pfam" id="PF00248"/>
    </source>
</evidence>
<gene>
    <name evidence="3" type="ORF">CF392_09270</name>
</gene>
<proteinExistence type="predicted"/>
<reference evidence="3 4" key="1">
    <citation type="submission" date="2017-07" db="EMBL/GenBank/DDBJ databases">
        <title>Tamlnaduibacter salinus (Mi-7) genome sequencing.</title>
        <authorList>
            <person name="Verma A."/>
            <person name="Krishnamurthi S."/>
        </authorList>
    </citation>
    <scope>NUCLEOTIDE SEQUENCE [LARGE SCALE GENOMIC DNA]</scope>
    <source>
        <strain evidence="3 4">Mi-7</strain>
    </source>
</reference>
<sequence>MTSSFNRRTFLTGLSAAGAASLLPGSMAFGQAIQPAQRPIPSTVQPLPIVGLGSWITFNVGDDPALLEDSAAVMGALFQDGGRMIDCSPMYGSSQNTIGYGLDKLGHRDRVFSTDKVWTGDVSDGREQIQTSRENWRIPQFDLLQVHNLVAWRGHLRTLREMKDDGRLRYIGITTSHGRRHDLMERIMREEPIDFIQLTYNILDRAAEDRLLPLARDKGIAVIANRPYQRGALLRKLDGHALPDSARDTGARSWAQFTLQYLLSHPAITCAIPATTRVDHVRENLATAAGALPDARTRQRMARDVRSL</sequence>
<accession>A0A2A2I276</accession>
<dbReference type="InterPro" id="IPR023210">
    <property type="entry name" value="NADP_OxRdtase_dom"/>
</dbReference>
<keyword evidence="1" id="KW-0732">Signal</keyword>
<dbReference type="PANTHER" id="PTHR43312:SF1">
    <property type="entry name" value="NADP-DEPENDENT OXIDOREDUCTASE DOMAIN-CONTAINING PROTEIN"/>
    <property type="match status" value="1"/>
</dbReference>
<dbReference type="AlphaFoldDB" id="A0A2A2I276"/>
<dbReference type="CDD" id="cd19095">
    <property type="entry name" value="AKR_PA4992-like"/>
    <property type="match status" value="1"/>
</dbReference>
<name>A0A2A2I276_9GAMM</name>
<feature type="signal peptide" evidence="1">
    <location>
        <begin position="1"/>
        <end position="28"/>
    </location>
</feature>
<evidence type="ECO:0000313" key="3">
    <source>
        <dbReference type="EMBL" id="PAV25829.1"/>
    </source>
</evidence>
<feature type="chain" id="PRO_5012019427" evidence="1">
    <location>
        <begin position="29"/>
        <end position="308"/>
    </location>
</feature>
<dbReference type="Pfam" id="PF00248">
    <property type="entry name" value="Aldo_ket_red"/>
    <property type="match status" value="1"/>
</dbReference>